<proteinExistence type="predicted"/>
<reference evidence="2 3" key="1">
    <citation type="journal article" date="2017" name="Nat. Ecol. Evol.">
        <title>Scallop genome provides insights into evolution of bilaterian karyotype and development.</title>
        <authorList>
            <person name="Wang S."/>
            <person name="Zhang J."/>
            <person name="Jiao W."/>
            <person name="Li J."/>
            <person name="Xun X."/>
            <person name="Sun Y."/>
            <person name="Guo X."/>
            <person name="Huan P."/>
            <person name="Dong B."/>
            <person name="Zhang L."/>
            <person name="Hu X."/>
            <person name="Sun X."/>
            <person name="Wang J."/>
            <person name="Zhao C."/>
            <person name="Wang Y."/>
            <person name="Wang D."/>
            <person name="Huang X."/>
            <person name="Wang R."/>
            <person name="Lv J."/>
            <person name="Li Y."/>
            <person name="Zhang Z."/>
            <person name="Liu B."/>
            <person name="Lu W."/>
            <person name="Hui Y."/>
            <person name="Liang J."/>
            <person name="Zhou Z."/>
            <person name="Hou R."/>
            <person name="Li X."/>
            <person name="Liu Y."/>
            <person name="Li H."/>
            <person name="Ning X."/>
            <person name="Lin Y."/>
            <person name="Zhao L."/>
            <person name="Xing Q."/>
            <person name="Dou J."/>
            <person name="Li Y."/>
            <person name="Mao J."/>
            <person name="Guo H."/>
            <person name="Dou H."/>
            <person name="Li T."/>
            <person name="Mu C."/>
            <person name="Jiang W."/>
            <person name="Fu Q."/>
            <person name="Fu X."/>
            <person name="Miao Y."/>
            <person name="Liu J."/>
            <person name="Yu Q."/>
            <person name="Li R."/>
            <person name="Liao H."/>
            <person name="Li X."/>
            <person name="Kong Y."/>
            <person name="Jiang Z."/>
            <person name="Chourrout D."/>
            <person name="Li R."/>
            <person name="Bao Z."/>
        </authorList>
    </citation>
    <scope>NUCLEOTIDE SEQUENCE [LARGE SCALE GENOMIC DNA]</scope>
    <source>
        <strain evidence="2 3">PY_sf001</strain>
    </source>
</reference>
<protein>
    <submittedName>
        <fullName evidence="2">Uncharacterized protein</fullName>
    </submittedName>
</protein>
<feature type="region of interest" description="Disordered" evidence="1">
    <location>
        <begin position="266"/>
        <end position="304"/>
    </location>
</feature>
<accession>A0A210R0L5</accession>
<feature type="compositionally biased region" description="Acidic residues" evidence="1">
    <location>
        <begin position="268"/>
        <end position="279"/>
    </location>
</feature>
<dbReference type="Proteomes" id="UP000242188">
    <property type="component" value="Unassembled WGS sequence"/>
</dbReference>
<organism evidence="2 3">
    <name type="scientific">Mizuhopecten yessoensis</name>
    <name type="common">Japanese scallop</name>
    <name type="synonym">Patinopecten yessoensis</name>
    <dbReference type="NCBI Taxonomy" id="6573"/>
    <lineage>
        <taxon>Eukaryota</taxon>
        <taxon>Metazoa</taxon>
        <taxon>Spiralia</taxon>
        <taxon>Lophotrochozoa</taxon>
        <taxon>Mollusca</taxon>
        <taxon>Bivalvia</taxon>
        <taxon>Autobranchia</taxon>
        <taxon>Pteriomorphia</taxon>
        <taxon>Pectinida</taxon>
        <taxon>Pectinoidea</taxon>
        <taxon>Pectinidae</taxon>
        <taxon>Mizuhopecten</taxon>
    </lineage>
</organism>
<gene>
    <name evidence="2" type="ORF">KP79_PYT13415</name>
</gene>
<keyword evidence="3" id="KW-1185">Reference proteome</keyword>
<dbReference type="EMBL" id="NEDP02000981">
    <property type="protein sequence ID" value="OWF54537.1"/>
    <property type="molecule type" value="Genomic_DNA"/>
</dbReference>
<feature type="compositionally biased region" description="Low complexity" evidence="1">
    <location>
        <begin position="85"/>
        <end position="98"/>
    </location>
</feature>
<evidence type="ECO:0000256" key="1">
    <source>
        <dbReference type="SAM" id="MobiDB-lite"/>
    </source>
</evidence>
<evidence type="ECO:0000313" key="3">
    <source>
        <dbReference type="Proteomes" id="UP000242188"/>
    </source>
</evidence>
<dbReference type="AlphaFoldDB" id="A0A210R0L5"/>
<feature type="region of interest" description="Disordered" evidence="1">
    <location>
        <begin position="1"/>
        <end position="115"/>
    </location>
</feature>
<feature type="compositionally biased region" description="Polar residues" evidence="1">
    <location>
        <begin position="23"/>
        <end position="40"/>
    </location>
</feature>
<sequence>MESMKSTPTEVGGYVEEGVDLSKTPSISVNISGLNTTTTVRPDEGNKQPNVNSDTEEPPPTTVSCCKQTESNDAKKQHKDLFKPSENISAATISSNASMPQGQTENMLEDKETSKCNTCTSSEKLDKTIRAIYNESDTAHVEMQSRIEPDENNTSETTEPKDFLHLVNLDHQYLAASGMSNWKANTTAQQGQDKVYRETPSIVSPYTMVKLYNKPEPLHGRLRQILTTRESKSEVLDNEIQTSIPNAALIQKHFQDMLAMTSLHSIEEPDETTTTEEENSVPHTEKEEDSDDSDTETVSCAEDIGVVTTDEDDQSGDENIENKINNKTVGLSESCGTIRGDEMPCNVRQTSKSTSALCAPRVIERNMWSRVQRDIEDGLREDAMLRYIFDKLLQRWAEYLQLNPDKLLEFEQENAGEETAVEVIEMLEDKGRYVWQLLDEILNSRDPI</sequence>
<name>A0A210R0L5_MIZYE</name>
<comment type="caution">
    <text evidence="2">The sequence shown here is derived from an EMBL/GenBank/DDBJ whole genome shotgun (WGS) entry which is preliminary data.</text>
</comment>
<feature type="compositionally biased region" description="Basic and acidic residues" evidence="1">
    <location>
        <begin position="70"/>
        <end position="83"/>
    </location>
</feature>
<evidence type="ECO:0000313" key="2">
    <source>
        <dbReference type="EMBL" id="OWF54537.1"/>
    </source>
</evidence>